<organism evidence="1">
    <name type="scientific">Anguilla anguilla</name>
    <name type="common">European freshwater eel</name>
    <name type="synonym">Muraena anguilla</name>
    <dbReference type="NCBI Taxonomy" id="7936"/>
    <lineage>
        <taxon>Eukaryota</taxon>
        <taxon>Metazoa</taxon>
        <taxon>Chordata</taxon>
        <taxon>Craniata</taxon>
        <taxon>Vertebrata</taxon>
        <taxon>Euteleostomi</taxon>
        <taxon>Actinopterygii</taxon>
        <taxon>Neopterygii</taxon>
        <taxon>Teleostei</taxon>
        <taxon>Anguilliformes</taxon>
        <taxon>Anguillidae</taxon>
        <taxon>Anguilla</taxon>
    </lineage>
</organism>
<reference evidence="1" key="2">
    <citation type="journal article" date="2015" name="Fish Shellfish Immunol.">
        <title>Early steps in the European eel (Anguilla anguilla)-Vibrio vulnificus interaction in the gills: Role of the RtxA13 toxin.</title>
        <authorList>
            <person name="Callol A."/>
            <person name="Pajuelo D."/>
            <person name="Ebbesson L."/>
            <person name="Teles M."/>
            <person name="MacKenzie S."/>
            <person name="Amaro C."/>
        </authorList>
    </citation>
    <scope>NUCLEOTIDE SEQUENCE</scope>
</reference>
<sequence>MYLTTSLLEQQRSHF</sequence>
<name>A0A0E9UVE0_ANGAN</name>
<proteinExistence type="predicted"/>
<evidence type="ECO:0000313" key="1">
    <source>
        <dbReference type="EMBL" id="JAH69180.1"/>
    </source>
</evidence>
<reference evidence="1" key="1">
    <citation type="submission" date="2014-11" db="EMBL/GenBank/DDBJ databases">
        <authorList>
            <person name="Amaro Gonzalez C."/>
        </authorList>
    </citation>
    <scope>NUCLEOTIDE SEQUENCE</scope>
</reference>
<protein>
    <submittedName>
        <fullName evidence="1">Uncharacterized protein</fullName>
    </submittedName>
</protein>
<accession>A0A0E9UVE0</accession>
<dbReference type="EMBL" id="GBXM01039397">
    <property type="protein sequence ID" value="JAH69180.1"/>
    <property type="molecule type" value="Transcribed_RNA"/>
</dbReference>